<dbReference type="EC" id="6.2.1.1" evidence="3"/>
<evidence type="ECO:0000259" key="2">
    <source>
        <dbReference type="Pfam" id="PF16177"/>
    </source>
</evidence>
<dbReference type="PANTHER" id="PTHR24095">
    <property type="entry name" value="ACETYL-COENZYME A SYNTHETASE"/>
    <property type="match status" value="1"/>
</dbReference>
<dbReference type="GO" id="GO:0006085">
    <property type="term" value="P:acetyl-CoA biosynthetic process"/>
    <property type="evidence" value="ECO:0007669"/>
    <property type="project" value="TreeGrafter"/>
</dbReference>
<feature type="domain" description="Acetyl-coenzyme A synthetase N-terminal" evidence="2">
    <location>
        <begin position="99"/>
        <end position="159"/>
    </location>
</feature>
<dbReference type="EMBL" id="KK101976">
    <property type="protein sequence ID" value="KIY99045.1"/>
    <property type="molecule type" value="Genomic_DNA"/>
</dbReference>
<dbReference type="GeneID" id="25741795"/>
<dbReference type="InterPro" id="IPR032387">
    <property type="entry name" value="ACAS_N"/>
</dbReference>
<dbReference type="STRING" id="145388.A0A0D2MY08"/>
<dbReference type="InterPro" id="IPR042099">
    <property type="entry name" value="ANL_N_sf"/>
</dbReference>
<keyword evidence="4" id="KW-1185">Reference proteome</keyword>
<keyword evidence="3" id="KW-0436">Ligase</keyword>
<gene>
    <name evidence="3" type="ORF">MNEG_8920</name>
</gene>
<proteinExistence type="predicted"/>
<dbReference type="Pfam" id="PF16177">
    <property type="entry name" value="ACAS_N"/>
    <property type="match status" value="1"/>
</dbReference>
<sequence>MFLRHLRRKRAEAENQAAGDAKPEPLNQSLGMWGSITRSLTSKRSVTTTIDKDQAATEAAPAPAAKEAAPAPPAAAVEAGGVPASYPGFTPFVAGVAKYKEMYQRSIEDPDGFWADIASEFHWENKWDEKHASWNFDVRKGPIYVKWFTGGTTNIAYNCLDRHVQAGRGDVPCFLWEGNEPKDSTVMTYKEVGAPPGVYLGC</sequence>
<accession>A0A0D2MY08</accession>
<dbReference type="RefSeq" id="XP_013898065.1">
    <property type="nucleotide sequence ID" value="XM_014042611.1"/>
</dbReference>
<dbReference type="KEGG" id="mng:MNEG_8920"/>
<reference evidence="3 4" key="1">
    <citation type="journal article" date="2013" name="BMC Genomics">
        <title>Reconstruction of the lipid metabolism for the microalga Monoraphidium neglectum from its genome sequence reveals characteristics suitable for biofuel production.</title>
        <authorList>
            <person name="Bogen C."/>
            <person name="Al-Dilaimi A."/>
            <person name="Albersmeier A."/>
            <person name="Wichmann J."/>
            <person name="Grundmann M."/>
            <person name="Rupp O."/>
            <person name="Lauersen K.J."/>
            <person name="Blifernez-Klassen O."/>
            <person name="Kalinowski J."/>
            <person name="Goesmann A."/>
            <person name="Mussgnug J.H."/>
            <person name="Kruse O."/>
        </authorList>
    </citation>
    <scope>NUCLEOTIDE SEQUENCE [LARGE SCALE GENOMIC DNA]</scope>
    <source>
        <strain evidence="3 4">SAG 48.87</strain>
    </source>
</reference>
<dbReference type="AlphaFoldDB" id="A0A0D2MY08"/>
<dbReference type="Proteomes" id="UP000054498">
    <property type="component" value="Unassembled WGS sequence"/>
</dbReference>
<feature type="compositionally biased region" description="Basic residues" evidence="1">
    <location>
        <begin position="1"/>
        <end position="10"/>
    </location>
</feature>
<feature type="region of interest" description="Disordered" evidence="1">
    <location>
        <begin position="1"/>
        <end position="33"/>
    </location>
</feature>
<evidence type="ECO:0000256" key="1">
    <source>
        <dbReference type="SAM" id="MobiDB-lite"/>
    </source>
</evidence>
<dbReference type="PANTHER" id="PTHR24095:SF14">
    <property type="entry name" value="ACETYL-COENZYME A SYNTHETASE 1"/>
    <property type="match status" value="1"/>
</dbReference>
<dbReference type="SUPFAM" id="SSF56801">
    <property type="entry name" value="Acetyl-CoA synthetase-like"/>
    <property type="match status" value="1"/>
</dbReference>
<protein>
    <submittedName>
        <fullName evidence="3">Acetyl-CoA synthetase</fullName>
        <ecNumber evidence="3">6.2.1.1</ecNumber>
    </submittedName>
</protein>
<evidence type="ECO:0000313" key="3">
    <source>
        <dbReference type="EMBL" id="KIY99045.1"/>
    </source>
</evidence>
<dbReference type="GO" id="GO:0003987">
    <property type="term" value="F:acetate-CoA ligase activity"/>
    <property type="evidence" value="ECO:0007669"/>
    <property type="project" value="UniProtKB-EC"/>
</dbReference>
<dbReference type="Gene3D" id="3.40.50.12780">
    <property type="entry name" value="N-terminal domain of ligase-like"/>
    <property type="match status" value="1"/>
</dbReference>
<evidence type="ECO:0000313" key="4">
    <source>
        <dbReference type="Proteomes" id="UP000054498"/>
    </source>
</evidence>
<dbReference type="OrthoDB" id="1706066at2759"/>
<name>A0A0D2MY08_9CHLO</name>
<organism evidence="3 4">
    <name type="scientific">Monoraphidium neglectum</name>
    <dbReference type="NCBI Taxonomy" id="145388"/>
    <lineage>
        <taxon>Eukaryota</taxon>
        <taxon>Viridiplantae</taxon>
        <taxon>Chlorophyta</taxon>
        <taxon>core chlorophytes</taxon>
        <taxon>Chlorophyceae</taxon>
        <taxon>CS clade</taxon>
        <taxon>Sphaeropleales</taxon>
        <taxon>Selenastraceae</taxon>
        <taxon>Monoraphidium</taxon>
    </lineage>
</organism>